<sequence length="130" mass="14180">MLHLISGNGGKVTSSFRGMGFLIGSDMQANGKLVISFDICGSNFIMNCIRPETILCRRQNAMLTMVPMLQFPCVGKRKAFAVAVEVVGVSAFFTVVSLSPELLSDVNTPTPRLPGRWLAQRPPSPTPRPW</sequence>
<name>A0A0A9F0Z2_ARUDO</name>
<proteinExistence type="predicted"/>
<dbReference type="AlphaFoldDB" id="A0A0A9F0Z2"/>
<protein>
    <submittedName>
        <fullName evidence="1">Uncharacterized protein</fullName>
    </submittedName>
</protein>
<reference evidence="1" key="1">
    <citation type="submission" date="2014-09" db="EMBL/GenBank/DDBJ databases">
        <authorList>
            <person name="Magalhaes I.L.F."/>
            <person name="Oliveira U."/>
            <person name="Santos F.R."/>
            <person name="Vidigal T.H.D.A."/>
            <person name="Brescovit A.D."/>
            <person name="Santos A.J."/>
        </authorList>
    </citation>
    <scope>NUCLEOTIDE SEQUENCE</scope>
    <source>
        <tissue evidence="1">Shoot tissue taken approximately 20 cm above the soil surface</tissue>
    </source>
</reference>
<evidence type="ECO:0000313" key="1">
    <source>
        <dbReference type="EMBL" id="JAE03811.1"/>
    </source>
</evidence>
<organism evidence="1">
    <name type="scientific">Arundo donax</name>
    <name type="common">Giant reed</name>
    <name type="synonym">Donax arundinaceus</name>
    <dbReference type="NCBI Taxonomy" id="35708"/>
    <lineage>
        <taxon>Eukaryota</taxon>
        <taxon>Viridiplantae</taxon>
        <taxon>Streptophyta</taxon>
        <taxon>Embryophyta</taxon>
        <taxon>Tracheophyta</taxon>
        <taxon>Spermatophyta</taxon>
        <taxon>Magnoliopsida</taxon>
        <taxon>Liliopsida</taxon>
        <taxon>Poales</taxon>
        <taxon>Poaceae</taxon>
        <taxon>PACMAD clade</taxon>
        <taxon>Arundinoideae</taxon>
        <taxon>Arundineae</taxon>
        <taxon>Arundo</taxon>
    </lineage>
</organism>
<dbReference type="EMBL" id="GBRH01194085">
    <property type="protein sequence ID" value="JAE03811.1"/>
    <property type="molecule type" value="Transcribed_RNA"/>
</dbReference>
<accession>A0A0A9F0Z2</accession>
<reference evidence="1" key="2">
    <citation type="journal article" date="2015" name="Data Brief">
        <title>Shoot transcriptome of the giant reed, Arundo donax.</title>
        <authorList>
            <person name="Barrero R.A."/>
            <person name="Guerrero F.D."/>
            <person name="Moolhuijzen P."/>
            <person name="Goolsby J.A."/>
            <person name="Tidwell J."/>
            <person name="Bellgard S.E."/>
            <person name="Bellgard M.I."/>
        </authorList>
    </citation>
    <scope>NUCLEOTIDE SEQUENCE</scope>
    <source>
        <tissue evidence="1">Shoot tissue taken approximately 20 cm above the soil surface</tissue>
    </source>
</reference>